<dbReference type="Proteomes" id="UP000215914">
    <property type="component" value="Unassembled WGS sequence"/>
</dbReference>
<name>A0A9K3N1X1_HELAN</name>
<gene>
    <name evidence="1" type="ORF">HanXRQr2_Chr11g0514971</name>
</gene>
<keyword evidence="2" id="KW-1185">Reference proteome</keyword>
<protein>
    <submittedName>
        <fullName evidence="1">Uncharacterized protein</fullName>
    </submittedName>
</protein>
<reference evidence="1" key="2">
    <citation type="submission" date="2020-06" db="EMBL/GenBank/DDBJ databases">
        <title>Helianthus annuus Genome sequencing and assembly Release 2.</title>
        <authorList>
            <person name="Gouzy J."/>
            <person name="Langlade N."/>
            <person name="Munos S."/>
        </authorList>
    </citation>
    <scope>NUCLEOTIDE SEQUENCE</scope>
    <source>
        <tissue evidence="1">Leaves</tissue>
    </source>
</reference>
<dbReference type="AlphaFoldDB" id="A0A9K3N1X1"/>
<reference evidence="1" key="1">
    <citation type="journal article" date="2017" name="Nature">
        <title>The sunflower genome provides insights into oil metabolism, flowering and Asterid evolution.</title>
        <authorList>
            <person name="Badouin H."/>
            <person name="Gouzy J."/>
            <person name="Grassa C.J."/>
            <person name="Murat F."/>
            <person name="Staton S.E."/>
            <person name="Cottret L."/>
            <person name="Lelandais-Briere C."/>
            <person name="Owens G.L."/>
            <person name="Carrere S."/>
            <person name="Mayjonade B."/>
            <person name="Legrand L."/>
            <person name="Gill N."/>
            <person name="Kane N.C."/>
            <person name="Bowers J.E."/>
            <person name="Hubner S."/>
            <person name="Bellec A."/>
            <person name="Berard A."/>
            <person name="Berges H."/>
            <person name="Blanchet N."/>
            <person name="Boniface M.C."/>
            <person name="Brunel D."/>
            <person name="Catrice O."/>
            <person name="Chaidir N."/>
            <person name="Claudel C."/>
            <person name="Donnadieu C."/>
            <person name="Faraut T."/>
            <person name="Fievet G."/>
            <person name="Helmstetter N."/>
            <person name="King M."/>
            <person name="Knapp S.J."/>
            <person name="Lai Z."/>
            <person name="Le Paslier M.C."/>
            <person name="Lippi Y."/>
            <person name="Lorenzon L."/>
            <person name="Mandel J.R."/>
            <person name="Marage G."/>
            <person name="Marchand G."/>
            <person name="Marquand E."/>
            <person name="Bret-Mestries E."/>
            <person name="Morien E."/>
            <person name="Nambeesan S."/>
            <person name="Nguyen T."/>
            <person name="Pegot-Espagnet P."/>
            <person name="Pouilly N."/>
            <person name="Raftis F."/>
            <person name="Sallet E."/>
            <person name="Schiex T."/>
            <person name="Thomas J."/>
            <person name="Vandecasteele C."/>
            <person name="Vares D."/>
            <person name="Vear F."/>
            <person name="Vautrin S."/>
            <person name="Crespi M."/>
            <person name="Mangin B."/>
            <person name="Burke J.M."/>
            <person name="Salse J."/>
            <person name="Munos S."/>
            <person name="Vincourt P."/>
            <person name="Rieseberg L.H."/>
            <person name="Langlade N.B."/>
        </authorList>
    </citation>
    <scope>NUCLEOTIDE SEQUENCE</scope>
    <source>
        <tissue evidence="1">Leaves</tissue>
    </source>
</reference>
<dbReference type="Gramene" id="mRNA:HanXRQr2_Chr11g0514971">
    <property type="protein sequence ID" value="CDS:HanXRQr2_Chr11g0514971.1"/>
    <property type="gene ID" value="HanXRQr2_Chr11g0514971"/>
</dbReference>
<accession>A0A9K3N1X1</accession>
<comment type="caution">
    <text evidence="1">The sequence shown here is derived from an EMBL/GenBank/DDBJ whole genome shotgun (WGS) entry which is preliminary data.</text>
</comment>
<evidence type="ECO:0000313" key="2">
    <source>
        <dbReference type="Proteomes" id="UP000215914"/>
    </source>
</evidence>
<proteinExistence type="predicted"/>
<evidence type="ECO:0000313" key="1">
    <source>
        <dbReference type="EMBL" id="KAF5784042.1"/>
    </source>
</evidence>
<organism evidence="1 2">
    <name type="scientific">Helianthus annuus</name>
    <name type="common">Common sunflower</name>
    <dbReference type="NCBI Taxonomy" id="4232"/>
    <lineage>
        <taxon>Eukaryota</taxon>
        <taxon>Viridiplantae</taxon>
        <taxon>Streptophyta</taxon>
        <taxon>Embryophyta</taxon>
        <taxon>Tracheophyta</taxon>
        <taxon>Spermatophyta</taxon>
        <taxon>Magnoliopsida</taxon>
        <taxon>eudicotyledons</taxon>
        <taxon>Gunneridae</taxon>
        <taxon>Pentapetalae</taxon>
        <taxon>asterids</taxon>
        <taxon>campanulids</taxon>
        <taxon>Asterales</taxon>
        <taxon>Asteraceae</taxon>
        <taxon>Asteroideae</taxon>
        <taxon>Heliantheae alliance</taxon>
        <taxon>Heliantheae</taxon>
        <taxon>Helianthus</taxon>
    </lineage>
</organism>
<sequence>MRVFLWLNLTKWTPHESKMTKIPSCTVHLVRFNHKKLTELWLKDITCKGLQTSSTFSVIIEDKEHSLQ</sequence>
<dbReference type="EMBL" id="MNCJ02000326">
    <property type="protein sequence ID" value="KAF5784042.1"/>
    <property type="molecule type" value="Genomic_DNA"/>
</dbReference>